<dbReference type="HOGENOM" id="CLU_000604_57_6_1"/>
<dbReference type="PANTHER" id="PTHR48041:SF139">
    <property type="entry name" value="PROTEIN SCARLET"/>
    <property type="match status" value="1"/>
</dbReference>
<dbReference type="Proteomes" id="UP000009168">
    <property type="component" value="Unassembled WGS sequence"/>
</dbReference>
<dbReference type="OMA" id="VFSHIGM"/>
<dbReference type="Pfam" id="PF00005">
    <property type="entry name" value="ABC_tran"/>
    <property type="match status" value="1"/>
</dbReference>
<evidence type="ECO:0000256" key="6">
    <source>
        <dbReference type="ARBA" id="ARBA00022989"/>
    </source>
</evidence>
<feature type="domain" description="ABC transporter" evidence="9">
    <location>
        <begin position="26"/>
        <end position="271"/>
    </location>
</feature>
<dbReference type="EMBL" id="GG662720">
    <property type="protein sequence ID" value="EAR86542.1"/>
    <property type="molecule type" value="Genomic_DNA"/>
</dbReference>
<feature type="transmembrane region" description="Helical" evidence="8">
    <location>
        <begin position="392"/>
        <end position="413"/>
    </location>
</feature>
<dbReference type="InterPro" id="IPR050352">
    <property type="entry name" value="ABCG_transporters"/>
</dbReference>
<keyword evidence="4" id="KW-0547">Nucleotide-binding</keyword>
<dbReference type="InterPro" id="IPR013525">
    <property type="entry name" value="ABC2_TM"/>
</dbReference>
<dbReference type="GeneID" id="7843880"/>
<keyword evidence="7 8" id="KW-0472">Membrane</keyword>
<feature type="transmembrane region" description="Helical" evidence="8">
    <location>
        <begin position="434"/>
        <end position="458"/>
    </location>
</feature>
<accession>Q22MN9</accession>
<dbReference type="PANTHER" id="PTHR48041">
    <property type="entry name" value="ABC TRANSPORTER G FAMILY MEMBER 28"/>
    <property type="match status" value="1"/>
</dbReference>
<dbReference type="FunCoup" id="Q22MN9">
    <property type="interactions" value="11"/>
</dbReference>
<dbReference type="SUPFAM" id="SSF52540">
    <property type="entry name" value="P-loop containing nucleoside triphosphate hydrolases"/>
    <property type="match status" value="1"/>
</dbReference>
<evidence type="ECO:0000259" key="9">
    <source>
        <dbReference type="PROSITE" id="PS50893"/>
    </source>
</evidence>
<keyword evidence="5" id="KW-0067">ATP-binding</keyword>
<dbReference type="GO" id="GO:0005524">
    <property type="term" value="F:ATP binding"/>
    <property type="evidence" value="ECO:0007669"/>
    <property type="project" value="UniProtKB-KW"/>
</dbReference>
<protein>
    <submittedName>
        <fullName evidence="10">ABC-2 family transporter protein</fullName>
    </submittedName>
</protein>
<reference evidence="11" key="1">
    <citation type="journal article" date="2006" name="PLoS Biol.">
        <title>Macronuclear genome sequence of the ciliate Tetrahymena thermophila, a model eukaryote.</title>
        <authorList>
            <person name="Eisen J.A."/>
            <person name="Coyne R.S."/>
            <person name="Wu M."/>
            <person name="Wu D."/>
            <person name="Thiagarajan M."/>
            <person name="Wortman J.R."/>
            <person name="Badger J.H."/>
            <person name="Ren Q."/>
            <person name="Amedeo P."/>
            <person name="Jones K.M."/>
            <person name="Tallon L.J."/>
            <person name="Delcher A.L."/>
            <person name="Salzberg S.L."/>
            <person name="Silva J.C."/>
            <person name="Haas B.J."/>
            <person name="Majoros W.H."/>
            <person name="Farzad M."/>
            <person name="Carlton J.M."/>
            <person name="Smith R.K. Jr."/>
            <person name="Garg J."/>
            <person name="Pearlman R.E."/>
            <person name="Karrer K.M."/>
            <person name="Sun L."/>
            <person name="Manning G."/>
            <person name="Elde N.C."/>
            <person name="Turkewitz A.P."/>
            <person name="Asai D.J."/>
            <person name="Wilkes D.E."/>
            <person name="Wang Y."/>
            <person name="Cai H."/>
            <person name="Collins K."/>
            <person name="Stewart B.A."/>
            <person name="Lee S.R."/>
            <person name="Wilamowska K."/>
            <person name="Weinberg Z."/>
            <person name="Ruzzo W.L."/>
            <person name="Wloga D."/>
            <person name="Gaertig J."/>
            <person name="Frankel J."/>
            <person name="Tsao C.-C."/>
            <person name="Gorovsky M.A."/>
            <person name="Keeling P.J."/>
            <person name="Waller R.F."/>
            <person name="Patron N.J."/>
            <person name="Cherry J.M."/>
            <person name="Stover N.A."/>
            <person name="Krieger C.J."/>
            <person name="del Toro C."/>
            <person name="Ryder H.F."/>
            <person name="Williamson S.C."/>
            <person name="Barbeau R.A."/>
            <person name="Hamilton E.P."/>
            <person name="Orias E."/>
        </authorList>
    </citation>
    <scope>NUCLEOTIDE SEQUENCE [LARGE SCALE GENOMIC DNA]</scope>
    <source>
        <strain evidence="11">SB210</strain>
    </source>
</reference>
<dbReference type="InterPro" id="IPR003439">
    <property type="entry name" value="ABC_transporter-like_ATP-bd"/>
</dbReference>
<keyword evidence="3 8" id="KW-0812">Transmembrane</keyword>
<feature type="transmembrane region" description="Helical" evidence="8">
    <location>
        <begin position="470"/>
        <end position="490"/>
    </location>
</feature>
<dbReference type="OrthoDB" id="66620at2759"/>
<keyword evidence="2" id="KW-0813">Transport</keyword>
<evidence type="ECO:0000256" key="1">
    <source>
        <dbReference type="ARBA" id="ARBA00004141"/>
    </source>
</evidence>
<evidence type="ECO:0000256" key="2">
    <source>
        <dbReference type="ARBA" id="ARBA00022448"/>
    </source>
</evidence>
<organism evidence="10 11">
    <name type="scientific">Tetrahymena thermophila (strain SB210)</name>
    <dbReference type="NCBI Taxonomy" id="312017"/>
    <lineage>
        <taxon>Eukaryota</taxon>
        <taxon>Sar</taxon>
        <taxon>Alveolata</taxon>
        <taxon>Ciliophora</taxon>
        <taxon>Intramacronucleata</taxon>
        <taxon>Oligohymenophorea</taxon>
        <taxon>Hymenostomatida</taxon>
        <taxon>Tetrahymenina</taxon>
        <taxon>Tetrahymenidae</taxon>
        <taxon>Tetrahymena</taxon>
    </lineage>
</organism>
<evidence type="ECO:0000256" key="4">
    <source>
        <dbReference type="ARBA" id="ARBA00022741"/>
    </source>
</evidence>
<sequence>MSQINKKLSPIIAPQNQLPIATKVNITFKDIKYTVKTSKGPKQLLKGVSGICKSGKINAILGSSGAGKTTLLNVLCQRAVNAKNQTLEGEILANSQPYDSDKFSTFAAYVMQDDILLETMTVKECFQFAANLKTKGTAEEKNQKVDEMIRELRLEKCQNTFIGGLFVKGISGGEKKRTSIGYELISNPSCIFLDEPTSGLDSFTAYSIIHLLSNYAHNNDKTVTFTIHQPSTDIWNLFDHIILMVDGQFIYQGDGKQNIINHFSSIGFSCPIKSNPSDYLMSIMHGGSEVNVKNYEKYFQGYKNKLEQQAIKEIKNTSVEILPHNSVQNSILYQIKVLAERQFKIIKRNPILSRARLAQAIITALFIGLVFLRMPGPNDNLSQRDVQDRNGVLFLCIILSFMLQLNPSILTFPSQRNVFLREENQKLYTVFTYFLGRIIVDIIPAIIFPIISSLILYWMVGFNDEEALRVLTFIFVMVLMSLAGLAFGYLGGSAFSDAKVATSLAPLVLMPFMLFAGLYKNASDYASWIGWIQYISPIKYGFIAVVRNEYNYEGQGYIQDPVKQLNFTMSTQDAIYCLVGIVVVALILSFIFLLILKKRLQ</sequence>
<dbReference type="SMART" id="SM00382">
    <property type="entry name" value="AAA"/>
    <property type="match status" value="1"/>
</dbReference>
<feature type="transmembrane region" description="Helical" evidence="8">
    <location>
        <begin position="502"/>
        <end position="519"/>
    </location>
</feature>
<name>Q22MN9_TETTS</name>
<evidence type="ECO:0000313" key="11">
    <source>
        <dbReference type="Proteomes" id="UP000009168"/>
    </source>
</evidence>
<dbReference type="InterPro" id="IPR027417">
    <property type="entry name" value="P-loop_NTPase"/>
</dbReference>
<evidence type="ECO:0000256" key="8">
    <source>
        <dbReference type="SAM" id="Phobius"/>
    </source>
</evidence>
<feature type="transmembrane region" description="Helical" evidence="8">
    <location>
        <begin position="351"/>
        <end position="372"/>
    </location>
</feature>
<evidence type="ECO:0000256" key="5">
    <source>
        <dbReference type="ARBA" id="ARBA00022840"/>
    </source>
</evidence>
<dbReference type="PROSITE" id="PS50893">
    <property type="entry name" value="ABC_TRANSPORTER_2"/>
    <property type="match status" value="1"/>
</dbReference>
<gene>
    <name evidence="10" type="ORF">TTHERM_00031830</name>
</gene>
<dbReference type="InParanoid" id="Q22MN9"/>
<dbReference type="Pfam" id="PF19055">
    <property type="entry name" value="ABC2_membrane_7"/>
    <property type="match status" value="1"/>
</dbReference>
<dbReference type="RefSeq" id="XP_976981.1">
    <property type="nucleotide sequence ID" value="XM_971888.1"/>
</dbReference>
<dbReference type="Gene3D" id="3.40.50.300">
    <property type="entry name" value="P-loop containing nucleotide triphosphate hydrolases"/>
    <property type="match status" value="1"/>
</dbReference>
<dbReference type="InterPro" id="IPR003593">
    <property type="entry name" value="AAA+_ATPase"/>
</dbReference>
<dbReference type="Pfam" id="PF01061">
    <property type="entry name" value="ABC2_membrane"/>
    <property type="match status" value="1"/>
</dbReference>
<dbReference type="STRING" id="312017.Q22MN9"/>
<feature type="transmembrane region" description="Helical" evidence="8">
    <location>
        <begin position="573"/>
        <end position="596"/>
    </location>
</feature>
<dbReference type="KEGG" id="tet:TTHERM_00031830"/>
<dbReference type="GO" id="GO:0016020">
    <property type="term" value="C:membrane"/>
    <property type="evidence" value="ECO:0007669"/>
    <property type="project" value="UniProtKB-SubCell"/>
</dbReference>
<dbReference type="GO" id="GO:0140359">
    <property type="term" value="F:ABC-type transporter activity"/>
    <property type="evidence" value="ECO:0007669"/>
    <property type="project" value="InterPro"/>
</dbReference>
<keyword evidence="11" id="KW-1185">Reference proteome</keyword>
<comment type="subcellular location">
    <subcellularLocation>
        <location evidence="1">Membrane</location>
        <topology evidence="1">Multi-pass membrane protein</topology>
    </subcellularLocation>
</comment>
<dbReference type="InterPro" id="IPR043926">
    <property type="entry name" value="ABCG_dom"/>
</dbReference>
<keyword evidence="6 8" id="KW-1133">Transmembrane helix</keyword>
<dbReference type="CDD" id="cd03213">
    <property type="entry name" value="ABCG_EPDR"/>
    <property type="match status" value="1"/>
</dbReference>
<dbReference type="AlphaFoldDB" id="Q22MN9"/>
<dbReference type="eggNOG" id="KOG0061">
    <property type="taxonomic scope" value="Eukaryota"/>
</dbReference>
<evidence type="ECO:0000256" key="7">
    <source>
        <dbReference type="ARBA" id="ARBA00023136"/>
    </source>
</evidence>
<evidence type="ECO:0000313" key="10">
    <source>
        <dbReference type="EMBL" id="EAR86542.1"/>
    </source>
</evidence>
<dbReference type="GO" id="GO:0016887">
    <property type="term" value="F:ATP hydrolysis activity"/>
    <property type="evidence" value="ECO:0007669"/>
    <property type="project" value="InterPro"/>
</dbReference>
<proteinExistence type="predicted"/>
<evidence type="ECO:0000256" key="3">
    <source>
        <dbReference type="ARBA" id="ARBA00022692"/>
    </source>
</evidence>